<dbReference type="Pfam" id="PF09339">
    <property type="entry name" value="HTH_IclR"/>
    <property type="match status" value="1"/>
</dbReference>
<feature type="domain" description="HTH iclR-type" evidence="3">
    <location>
        <begin position="20"/>
        <end position="82"/>
    </location>
</feature>
<evidence type="ECO:0000259" key="3">
    <source>
        <dbReference type="PROSITE" id="PS51077"/>
    </source>
</evidence>
<dbReference type="SUPFAM" id="SSF46785">
    <property type="entry name" value="Winged helix' DNA-binding domain"/>
    <property type="match status" value="1"/>
</dbReference>
<dbReference type="InterPro" id="IPR050707">
    <property type="entry name" value="HTH_MetabolicPath_Reg"/>
</dbReference>
<dbReference type="Gene3D" id="1.10.10.10">
    <property type="entry name" value="Winged helix-like DNA-binding domain superfamily/Winged helix DNA-binding domain"/>
    <property type="match status" value="1"/>
</dbReference>
<dbReference type="GO" id="GO:0003677">
    <property type="term" value="F:DNA binding"/>
    <property type="evidence" value="ECO:0007669"/>
    <property type="project" value="UniProtKB-KW"/>
</dbReference>
<name>A0ABU0TYV6_MICTR</name>
<evidence type="ECO:0000313" key="4">
    <source>
        <dbReference type="EMBL" id="MDQ1124843.1"/>
    </source>
</evidence>
<dbReference type="SMART" id="SM00346">
    <property type="entry name" value="HTH_ICLR"/>
    <property type="match status" value="1"/>
</dbReference>
<protein>
    <submittedName>
        <fullName evidence="4">DNA-binding IclR family transcriptional regulator</fullName>
    </submittedName>
</protein>
<reference evidence="4 5" key="1">
    <citation type="submission" date="2023-07" db="EMBL/GenBank/DDBJ databases">
        <title>Functional and genomic diversity of the sorghum phyllosphere microbiome.</title>
        <authorList>
            <person name="Shade A."/>
        </authorList>
    </citation>
    <scope>NUCLEOTIDE SEQUENCE [LARGE SCALE GENOMIC DNA]</scope>
    <source>
        <strain evidence="4 5">SORGH_AS_1207</strain>
    </source>
</reference>
<dbReference type="Proteomes" id="UP001226691">
    <property type="component" value="Unassembled WGS sequence"/>
</dbReference>
<dbReference type="PROSITE" id="PS51077">
    <property type="entry name" value="HTH_ICLR"/>
    <property type="match status" value="1"/>
</dbReference>
<dbReference type="InterPro" id="IPR005471">
    <property type="entry name" value="Tscrpt_reg_IclR_N"/>
</dbReference>
<keyword evidence="2" id="KW-0804">Transcription</keyword>
<dbReference type="InterPro" id="IPR036390">
    <property type="entry name" value="WH_DNA-bd_sf"/>
</dbReference>
<keyword evidence="1" id="KW-0805">Transcription regulation</keyword>
<keyword evidence="5" id="KW-1185">Reference proteome</keyword>
<dbReference type="Gene3D" id="3.30.450.40">
    <property type="match status" value="1"/>
</dbReference>
<proteinExistence type="predicted"/>
<comment type="caution">
    <text evidence="4">The sequence shown here is derived from an EMBL/GenBank/DDBJ whole genome shotgun (WGS) entry which is preliminary data.</text>
</comment>
<keyword evidence="4" id="KW-0238">DNA-binding</keyword>
<evidence type="ECO:0000313" key="5">
    <source>
        <dbReference type="Proteomes" id="UP001226691"/>
    </source>
</evidence>
<gene>
    <name evidence="4" type="ORF">QE412_003416</name>
</gene>
<dbReference type="PANTHER" id="PTHR30136">
    <property type="entry name" value="HELIX-TURN-HELIX TRANSCRIPTIONAL REGULATOR, ICLR FAMILY"/>
    <property type="match status" value="1"/>
</dbReference>
<evidence type="ECO:0000256" key="1">
    <source>
        <dbReference type="ARBA" id="ARBA00023015"/>
    </source>
</evidence>
<dbReference type="InterPro" id="IPR029016">
    <property type="entry name" value="GAF-like_dom_sf"/>
</dbReference>
<dbReference type="PANTHER" id="PTHR30136:SF35">
    <property type="entry name" value="HTH-TYPE TRANSCRIPTIONAL REGULATOR RV1719"/>
    <property type="match status" value="1"/>
</dbReference>
<sequence>MMREPGVRETAAPALSARQPGAVHSALSVLEAVAHLGAGVSAQRISAELGLPRATTYRLVNLLVEDEYLVRTPDLAGFALGAKVAQLAAVASPPVRLSSAARSVVDDARRVLRGGVHVALYVDRRIVVVDSDPDFPLSDEARLAREPERFALGRLLLVEDPAATGEVIEAARADLARWGATRQSGEITATTGCLALPIRDGAGVLAGALAFSGARHRVDEPDGVLAQLRPAADALAPLMV</sequence>
<organism evidence="4 5">
    <name type="scientific">Microbacterium trichothecenolyticum</name>
    <name type="common">Aureobacterium trichothecenolyticum</name>
    <dbReference type="NCBI Taxonomy" id="69370"/>
    <lineage>
        <taxon>Bacteria</taxon>
        <taxon>Bacillati</taxon>
        <taxon>Actinomycetota</taxon>
        <taxon>Actinomycetes</taxon>
        <taxon>Micrococcales</taxon>
        <taxon>Microbacteriaceae</taxon>
        <taxon>Microbacterium</taxon>
    </lineage>
</organism>
<evidence type="ECO:0000256" key="2">
    <source>
        <dbReference type="ARBA" id="ARBA00023163"/>
    </source>
</evidence>
<dbReference type="SUPFAM" id="SSF55781">
    <property type="entry name" value="GAF domain-like"/>
    <property type="match status" value="1"/>
</dbReference>
<dbReference type="EMBL" id="JAUTBF010000001">
    <property type="protein sequence ID" value="MDQ1124843.1"/>
    <property type="molecule type" value="Genomic_DNA"/>
</dbReference>
<accession>A0ABU0TYV6</accession>
<dbReference type="InterPro" id="IPR036388">
    <property type="entry name" value="WH-like_DNA-bd_sf"/>
</dbReference>